<evidence type="ECO:0000256" key="3">
    <source>
        <dbReference type="PROSITE-ProRule" id="PRU00339"/>
    </source>
</evidence>
<evidence type="ECO:0000313" key="5">
    <source>
        <dbReference type="Proteomes" id="UP000000788"/>
    </source>
</evidence>
<dbReference type="HOGENOM" id="CLU_489042_0_0_3"/>
<dbReference type="Gene3D" id="1.25.40.10">
    <property type="entry name" value="Tetratricopeptide repeat domain"/>
    <property type="match status" value="2"/>
</dbReference>
<protein>
    <submittedName>
        <fullName evidence="4">Uncharacterized protein</fullName>
    </submittedName>
</protein>
<dbReference type="STRING" id="93059.P9211_15331"/>
<dbReference type="PANTHER" id="PTHR44858">
    <property type="entry name" value="TETRATRICOPEPTIDE REPEAT PROTEIN 6"/>
    <property type="match status" value="1"/>
</dbReference>
<dbReference type="EMBL" id="CP000878">
    <property type="protein sequence ID" value="ABX09464.1"/>
    <property type="molecule type" value="Genomic_DNA"/>
</dbReference>
<evidence type="ECO:0000256" key="1">
    <source>
        <dbReference type="ARBA" id="ARBA00022737"/>
    </source>
</evidence>
<dbReference type="GO" id="GO:0046813">
    <property type="term" value="P:receptor-mediated virion attachment to host cell"/>
    <property type="evidence" value="ECO:0007669"/>
    <property type="project" value="TreeGrafter"/>
</dbReference>
<dbReference type="InterPro" id="IPR019734">
    <property type="entry name" value="TPR_rpt"/>
</dbReference>
<gene>
    <name evidence="4" type="ordered locus">P9211_15331</name>
</gene>
<accession>A9BCA2</accession>
<keyword evidence="1" id="KW-0677">Repeat</keyword>
<dbReference type="Proteomes" id="UP000000788">
    <property type="component" value="Chromosome"/>
</dbReference>
<dbReference type="SUPFAM" id="SSF48452">
    <property type="entry name" value="TPR-like"/>
    <property type="match status" value="1"/>
</dbReference>
<dbReference type="KEGG" id="pmj:P9211_15331"/>
<dbReference type="PROSITE" id="PS50005">
    <property type="entry name" value="TPR"/>
    <property type="match status" value="1"/>
</dbReference>
<keyword evidence="5" id="KW-1185">Reference proteome</keyword>
<dbReference type="PANTHER" id="PTHR44858:SF1">
    <property type="entry name" value="UDP-N-ACETYLGLUCOSAMINE--PEPTIDE N-ACETYLGLUCOSAMINYLTRANSFERASE SPINDLY-RELATED"/>
    <property type="match status" value="1"/>
</dbReference>
<reference evidence="4 5" key="1">
    <citation type="journal article" date="2007" name="PLoS Genet.">
        <title>Patterns and implications of gene gain and loss in the evolution of Prochlorococcus.</title>
        <authorList>
            <person name="Kettler G.C."/>
            <person name="Martiny A.C."/>
            <person name="Huang K."/>
            <person name="Zucker J."/>
            <person name="Coleman M.L."/>
            <person name="Rodrigue S."/>
            <person name="Chen F."/>
            <person name="Lapidus A."/>
            <person name="Ferriera S."/>
            <person name="Johnson J."/>
            <person name="Steglich C."/>
            <person name="Church G.M."/>
            <person name="Richardson P."/>
            <person name="Chisholm S.W."/>
        </authorList>
    </citation>
    <scope>NUCLEOTIDE SEQUENCE [LARGE SCALE GENOMIC DNA]</scope>
    <source>
        <strain evidence="5">MIT 9211</strain>
    </source>
</reference>
<dbReference type="GO" id="GO:0009279">
    <property type="term" value="C:cell outer membrane"/>
    <property type="evidence" value="ECO:0007669"/>
    <property type="project" value="TreeGrafter"/>
</dbReference>
<evidence type="ECO:0000313" key="4">
    <source>
        <dbReference type="EMBL" id="ABX09464.1"/>
    </source>
</evidence>
<keyword evidence="2 3" id="KW-0802">TPR repeat</keyword>
<dbReference type="eggNOG" id="COG0457">
    <property type="taxonomic scope" value="Bacteria"/>
</dbReference>
<dbReference type="AlphaFoldDB" id="A9BCA2"/>
<dbReference type="SMART" id="SM00028">
    <property type="entry name" value="TPR"/>
    <property type="match status" value="5"/>
</dbReference>
<feature type="repeat" description="TPR" evidence="3">
    <location>
        <begin position="79"/>
        <end position="112"/>
    </location>
</feature>
<evidence type="ECO:0000256" key="2">
    <source>
        <dbReference type="ARBA" id="ARBA00022803"/>
    </source>
</evidence>
<dbReference type="Pfam" id="PF00515">
    <property type="entry name" value="TPR_1"/>
    <property type="match status" value="1"/>
</dbReference>
<dbReference type="InterPro" id="IPR011990">
    <property type="entry name" value="TPR-like_helical_dom_sf"/>
</dbReference>
<sequence>MTISKTKSELLEHLVNAGIQKRKAGNLKGAINDLTQAINQDSTHHIALFNLAFCKQMNKEFKEAINLYSEAIKLDYRDPFSFNNRGSCYEEIKDYSKAINDYSKAIKRNSKEIQFYLNRAEAHDKNQNYKDAIRDYTKYLKKKNNEDVLSRRAYLRYLIGNYKLAIKDYEKLSTVFDQATSEILLKAKRLQKEIDANKAFKEIERTRKQQEEKDKYRDNLSYLAEFNTDLDVNYVEENRSMRELILAAGLDETNREGPSSEIVNEIFPAGIYIIDDLFRRSPDQTNREEEHSYEGIGFEVNGISTGDRGSKFSNIETLFGEGDYKDNYGNSYEVEGSSIGCISHREVNISDNELVAIFPKPFNINYDRTTGIIRFGSVFIDTDYRYMGQRKSYFYDSKNLYEPDHPDNTDNKTIEVLFKEYYEVKELDPKPLEKINWKVAKLIERQLDLNAIGVTNKLLKYFADKLKGLKEENESKLGNIIRSYLDIAKKDIKEWSLSIYKEASITMNSQANLDAYGRSTKTVKLFFDEKILLKEIQLSRVGRIIDECIHLLREIDS</sequence>
<proteinExistence type="predicted"/>
<dbReference type="InterPro" id="IPR050498">
    <property type="entry name" value="Ycf3"/>
</dbReference>
<name>A9BCA2_PROM4</name>
<organism evidence="4 5">
    <name type="scientific">Prochlorococcus marinus (strain MIT 9211)</name>
    <dbReference type="NCBI Taxonomy" id="93059"/>
    <lineage>
        <taxon>Bacteria</taxon>
        <taxon>Bacillati</taxon>
        <taxon>Cyanobacteriota</taxon>
        <taxon>Cyanophyceae</taxon>
        <taxon>Synechococcales</taxon>
        <taxon>Prochlorococcaceae</taxon>
        <taxon>Prochlorococcus</taxon>
    </lineage>
</organism>